<dbReference type="OrthoDB" id="423534at2759"/>
<dbReference type="Pfam" id="PF08507">
    <property type="entry name" value="COPI_assoc"/>
    <property type="match status" value="1"/>
</dbReference>
<evidence type="ECO:0000313" key="6">
    <source>
        <dbReference type="EMBL" id="KAH3668658.1"/>
    </source>
</evidence>
<evidence type="ECO:0000256" key="3">
    <source>
        <dbReference type="ARBA" id="ARBA00022989"/>
    </source>
</evidence>
<dbReference type="InterPro" id="IPR013714">
    <property type="entry name" value="Golgi_TVP15"/>
</dbReference>
<reference evidence="6" key="1">
    <citation type="journal article" date="2021" name="Open Biol.">
        <title>Shared evolutionary footprints suggest mitochondrial oxidative damage underlies multiple complex I losses in fungi.</title>
        <authorList>
            <person name="Schikora-Tamarit M.A."/>
            <person name="Marcet-Houben M."/>
            <person name="Nosek J."/>
            <person name="Gabaldon T."/>
        </authorList>
    </citation>
    <scope>NUCLEOTIDE SEQUENCE</scope>
    <source>
        <strain evidence="6">CBS6075</strain>
    </source>
</reference>
<evidence type="ECO:0000256" key="1">
    <source>
        <dbReference type="ARBA" id="ARBA00004141"/>
    </source>
</evidence>
<organism evidence="6 7">
    <name type="scientific">Ogataea philodendri</name>
    <dbReference type="NCBI Taxonomy" id="1378263"/>
    <lineage>
        <taxon>Eukaryota</taxon>
        <taxon>Fungi</taxon>
        <taxon>Dikarya</taxon>
        <taxon>Ascomycota</taxon>
        <taxon>Saccharomycotina</taxon>
        <taxon>Pichiomycetes</taxon>
        <taxon>Pichiales</taxon>
        <taxon>Pichiaceae</taxon>
        <taxon>Ogataea</taxon>
    </lineage>
</organism>
<keyword evidence="4 5" id="KW-0472">Membrane</keyword>
<feature type="transmembrane region" description="Helical" evidence="5">
    <location>
        <begin position="40"/>
        <end position="61"/>
    </location>
</feature>
<dbReference type="GO" id="GO:0000139">
    <property type="term" value="C:Golgi membrane"/>
    <property type="evidence" value="ECO:0007669"/>
    <property type="project" value="TreeGrafter"/>
</dbReference>
<dbReference type="RefSeq" id="XP_046063072.1">
    <property type="nucleotide sequence ID" value="XM_046203280.1"/>
</dbReference>
<evidence type="ECO:0000256" key="4">
    <source>
        <dbReference type="ARBA" id="ARBA00023136"/>
    </source>
</evidence>
<protein>
    <recommendedName>
        <fullName evidence="8">Golgi apparatus membrane protein TVP15</fullName>
    </recommendedName>
</protein>
<keyword evidence="3 5" id="KW-1133">Transmembrane helix</keyword>
<evidence type="ECO:0000313" key="7">
    <source>
        <dbReference type="Proteomes" id="UP000769157"/>
    </source>
</evidence>
<feature type="transmembrane region" description="Helical" evidence="5">
    <location>
        <begin position="15"/>
        <end position="33"/>
    </location>
</feature>
<proteinExistence type="predicted"/>
<dbReference type="GO" id="GO:0016192">
    <property type="term" value="P:vesicle-mediated transport"/>
    <property type="evidence" value="ECO:0007669"/>
    <property type="project" value="TreeGrafter"/>
</dbReference>
<name>A0A9P8T709_9ASCO</name>
<comment type="subcellular location">
    <subcellularLocation>
        <location evidence="1">Membrane</location>
        <topology evidence="1">Multi-pass membrane protein</topology>
    </subcellularLocation>
</comment>
<keyword evidence="7" id="KW-1185">Reference proteome</keyword>
<comment type="caution">
    <text evidence="6">The sequence shown here is derived from an EMBL/GenBank/DDBJ whole genome shotgun (WGS) entry which is preliminary data.</text>
</comment>
<feature type="transmembrane region" description="Helical" evidence="5">
    <location>
        <begin position="99"/>
        <end position="118"/>
    </location>
</feature>
<evidence type="ECO:0008006" key="8">
    <source>
        <dbReference type="Google" id="ProtNLM"/>
    </source>
</evidence>
<gene>
    <name evidence="6" type="ORF">OGAPHI_002412</name>
</gene>
<accession>A0A9P8T709</accession>
<evidence type="ECO:0000256" key="2">
    <source>
        <dbReference type="ARBA" id="ARBA00022692"/>
    </source>
</evidence>
<dbReference type="PANTHER" id="PTHR28128:SF1">
    <property type="entry name" value="GOLGI APPARATUS MEMBRANE PROTEIN TVP15"/>
    <property type="match status" value="1"/>
</dbReference>
<reference evidence="6" key="2">
    <citation type="submission" date="2021-01" db="EMBL/GenBank/DDBJ databases">
        <authorList>
            <person name="Schikora-Tamarit M.A."/>
        </authorList>
    </citation>
    <scope>NUCLEOTIDE SEQUENCE</scope>
    <source>
        <strain evidence="6">CBS6075</strain>
    </source>
</reference>
<sequence length="142" mass="15645">MEGIDFENTGSDFSIVFKIVNLVVAVLSVLTGLTELFHGFNYFLQGLYITALGGIIGYLEFKNPPQLYAYASSFFSFLGRGLIYVLIASLNFHSSVIRLLAAVVLLLIGIVYIVLEFIPSIQAPENMQGERGLSTDELEDVI</sequence>
<evidence type="ECO:0000256" key="5">
    <source>
        <dbReference type="SAM" id="Phobius"/>
    </source>
</evidence>
<keyword evidence="2 5" id="KW-0812">Transmembrane</keyword>
<feature type="transmembrane region" description="Helical" evidence="5">
    <location>
        <begin position="67"/>
        <end position="87"/>
    </location>
</feature>
<dbReference type="GeneID" id="70234379"/>
<dbReference type="PANTHER" id="PTHR28128">
    <property type="entry name" value="GOLGI APPARATUS MEMBRANE PROTEIN TVP15"/>
    <property type="match status" value="1"/>
</dbReference>
<dbReference type="EMBL" id="JAEUBE010000158">
    <property type="protein sequence ID" value="KAH3668658.1"/>
    <property type="molecule type" value="Genomic_DNA"/>
</dbReference>
<dbReference type="AlphaFoldDB" id="A0A9P8T709"/>
<dbReference type="Proteomes" id="UP000769157">
    <property type="component" value="Unassembled WGS sequence"/>
</dbReference>